<keyword evidence="2" id="KW-0533">Nickel</keyword>
<evidence type="ECO:0000256" key="1">
    <source>
        <dbReference type="ARBA" id="ARBA00022490"/>
    </source>
</evidence>
<evidence type="ECO:0000313" key="11">
    <source>
        <dbReference type="EMBL" id="AGT02430.1"/>
    </source>
</evidence>
<keyword evidence="5 12" id="KW-0223">Dioxygenase</keyword>
<dbReference type="OrthoDB" id="1867259at2759"/>
<dbReference type="GO" id="GO:0046872">
    <property type="term" value="F:metal ion binding"/>
    <property type="evidence" value="ECO:0007669"/>
    <property type="project" value="UniProtKB-KW"/>
</dbReference>
<proteinExistence type="predicted"/>
<keyword evidence="3" id="KW-0028">Amino-acid biosynthesis</keyword>
<keyword evidence="9" id="KW-0539">Nucleus</keyword>
<dbReference type="Pfam" id="PF03079">
    <property type="entry name" value="ARD"/>
    <property type="match status" value="1"/>
</dbReference>
<evidence type="ECO:0000256" key="9">
    <source>
        <dbReference type="ARBA" id="ARBA00023242"/>
    </source>
</evidence>
<dbReference type="Gene3D" id="2.60.120.10">
    <property type="entry name" value="Jelly Rolls"/>
    <property type="match status" value="1"/>
</dbReference>
<evidence type="ECO:0000313" key="14">
    <source>
        <dbReference type="Proteomes" id="UP000015354"/>
    </source>
</evidence>
<evidence type="ECO:0000256" key="7">
    <source>
        <dbReference type="ARBA" id="ARBA00023004"/>
    </source>
</evidence>
<dbReference type="FunFam" id="2.60.120.10:FF:000099">
    <property type="entry name" value="1,2-dihydroxy-3-keto-5-methylthiopentene dioxygenase"/>
    <property type="match status" value="1"/>
</dbReference>
<evidence type="ECO:0000313" key="13">
    <source>
        <dbReference type="EMBL" id="EPY34137.1"/>
    </source>
</evidence>
<organism evidence="12 14">
    <name type="scientific">Strigomonas culicis</name>
    <dbReference type="NCBI Taxonomy" id="28005"/>
    <lineage>
        <taxon>Eukaryota</taxon>
        <taxon>Discoba</taxon>
        <taxon>Euglenozoa</taxon>
        <taxon>Kinetoplastea</taxon>
        <taxon>Metakinetoplastina</taxon>
        <taxon>Trypanosomatida</taxon>
        <taxon>Trypanosomatidae</taxon>
        <taxon>Strigomonadinae</taxon>
        <taxon>Strigomonas</taxon>
    </lineage>
</organism>
<keyword evidence="6" id="KW-0560">Oxidoreductase</keyword>
<dbReference type="EMBL" id="ATMH01001834">
    <property type="protein sequence ID" value="EPY34137.1"/>
    <property type="molecule type" value="Genomic_DNA"/>
</dbReference>
<name>S9UA12_9TRYP</name>
<dbReference type="AlphaFoldDB" id="S9UA12"/>
<evidence type="ECO:0000313" key="12">
    <source>
        <dbReference type="EMBL" id="EPY27577.1"/>
    </source>
</evidence>
<feature type="region of interest" description="Disordered" evidence="10">
    <location>
        <begin position="1"/>
        <end position="52"/>
    </location>
</feature>
<dbReference type="CDD" id="cd02232">
    <property type="entry name" value="cupin_ARD"/>
    <property type="match status" value="1"/>
</dbReference>
<dbReference type="EMBL" id="ATMH01005681">
    <property type="protein sequence ID" value="EPY27577.1"/>
    <property type="molecule type" value="Genomic_DNA"/>
</dbReference>
<evidence type="ECO:0000256" key="6">
    <source>
        <dbReference type="ARBA" id="ARBA00023002"/>
    </source>
</evidence>
<reference evidence="12 14" key="2">
    <citation type="journal article" date="2013" name="PLoS ONE">
        <title>Predicting the Proteins of Angomonas deanei, Strigomonas culicis and Their Respective Endosymbionts Reveals New Aspects of the Trypanosomatidae Family.</title>
        <authorList>
            <person name="Motta M.C."/>
            <person name="Martins A.C."/>
            <person name="de Souza S.S."/>
            <person name="Catta-Preta C.M."/>
            <person name="Silva R."/>
            <person name="Klein C.C."/>
            <person name="de Almeida L.G."/>
            <person name="de Lima Cunha O."/>
            <person name="Ciapina L.P."/>
            <person name="Brocchi M."/>
            <person name="Colabardini A.C."/>
            <person name="de Araujo Lima B."/>
            <person name="Machado C.R."/>
            <person name="de Almeida Soares C.M."/>
            <person name="Probst C.M."/>
            <person name="de Menezes C.B."/>
            <person name="Thompson C.E."/>
            <person name="Bartholomeu D.C."/>
            <person name="Gradia D.F."/>
            <person name="Pavoni D.P."/>
            <person name="Grisard E.C."/>
            <person name="Fantinatti-Garboggini F."/>
            <person name="Marchini F.K."/>
            <person name="Rodrigues-Luiz G.F."/>
            <person name="Wagner G."/>
            <person name="Goldman G.H."/>
            <person name="Fietto J.L."/>
            <person name="Elias M.C."/>
            <person name="Goldman M.H."/>
            <person name="Sagot M.F."/>
            <person name="Pereira M."/>
            <person name="Stoco P.H."/>
            <person name="de Mendonca-Neto R.P."/>
            <person name="Teixeira S.M."/>
            <person name="Maciel T.E."/>
            <person name="de Oliveira Mendes T.A."/>
            <person name="Urmenyi T.P."/>
            <person name="de Souza W."/>
            <person name="Schenkman S."/>
            <person name="de Vasconcelos A.T."/>
        </authorList>
    </citation>
    <scope>NUCLEOTIDE SEQUENCE [LARGE SCALE GENOMIC DNA]</scope>
</reference>
<evidence type="ECO:0000256" key="4">
    <source>
        <dbReference type="ARBA" id="ARBA00022723"/>
    </source>
</evidence>
<dbReference type="InterPro" id="IPR004313">
    <property type="entry name" value="ARD"/>
</dbReference>
<dbReference type="EMBL" id="KC140182">
    <property type="protein sequence ID" value="AGT02430.1"/>
    <property type="molecule type" value="Genomic_DNA"/>
</dbReference>
<evidence type="ECO:0000256" key="3">
    <source>
        <dbReference type="ARBA" id="ARBA00022605"/>
    </source>
</evidence>
<dbReference type="GO" id="GO:0010309">
    <property type="term" value="F:acireductone dioxygenase [iron(II)-requiring] activity"/>
    <property type="evidence" value="ECO:0007669"/>
    <property type="project" value="InterPro"/>
</dbReference>
<gene>
    <name evidence="13" type="ORF">STCU_01834</name>
    <name evidence="12" type="ORF">STCU_05681</name>
</gene>
<accession>S9UA12</accession>
<keyword evidence="4" id="KW-0479">Metal-binding</keyword>
<dbReference type="SUPFAM" id="SSF51182">
    <property type="entry name" value="RmlC-like cupins"/>
    <property type="match status" value="1"/>
</dbReference>
<dbReference type="InterPro" id="IPR014710">
    <property type="entry name" value="RmlC-like_jellyroll"/>
</dbReference>
<evidence type="ECO:0000256" key="5">
    <source>
        <dbReference type="ARBA" id="ARBA00022964"/>
    </source>
</evidence>
<protein>
    <submittedName>
        <fullName evidence="12">1,2-dihydroxy-3-keto-5-methylthiopentene dioxygenase</fullName>
    </submittedName>
    <submittedName>
        <fullName evidence="11">Iron(II)requiring acireductone dioxygenase</fullName>
    </submittedName>
</protein>
<dbReference type="GO" id="GO:0009086">
    <property type="term" value="P:methionine biosynthetic process"/>
    <property type="evidence" value="ECO:0007669"/>
    <property type="project" value="UniProtKB-KW"/>
</dbReference>
<sequence>METPDMLRVKEKEEEEIRQRDLRRNKEKEEWARKQQEAEEEEKRRRQEEEIRKVEEEIRKKKKEEEWKRLGSDVIQDLPPVPAPIKSDNDPHALKAWYLDDEGSREPLTMNSFKPCKRAGAPPVTLKDLRELGIVLFHVNLNDFSVVKQIIRERNYKHTDEVRISQTAKDEAFLERWFIEHYNEDEQIRLITDGSCYFDVRSKQDKWIRFQMEAGHLVIFPAGMYHRGTLDEDDYVAVYRCFNDAPRFVPVYRSSERSDSNKVRLNYLMKLKKGDVATENRFL</sequence>
<reference evidence="11" key="1">
    <citation type="submission" date="2012-11" db="EMBL/GenBank/DDBJ databases">
        <title>Genomic Cooperation Between Trypanosomatids and Their Bacterial Endosymbionts in the Synthesis of Essential Amino Acids Heavily Influenced by Multiple Lateral Gene Transfer Events.</title>
        <authorList>
            <person name="Alves J.M.P."/>
            <person name="Klein C."/>
            <person name="Maia da Silva F."/>
            <person name="Costa Martins A.G."/>
            <person name="Serrano M.G."/>
            <person name="Buck G.A."/>
            <person name="Vasconcelos A.T.R."/>
            <person name="France-Sagot M."/>
            <person name="Teixeira M.M.G."/>
            <person name="Motta M.C.M."/>
            <person name="Camargo E.P."/>
        </authorList>
    </citation>
    <scope>NUCLEOTIDE SEQUENCE</scope>
</reference>
<dbReference type="PANTHER" id="PTHR23418">
    <property type="entry name" value="ACIREDUCTONE DIOXYGENASE"/>
    <property type="match status" value="1"/>
</dbReference>
<keyword evidence="14" id="KW-1185">Reference proteome</keyword>
<evidence type="ECO:0000256" key="10">
    <source>
        <dbReference type="SAM" id="MobiDB-lite"/>
    </source>
</evidence>
<evidence type="ECO:0000256" key="2">
    <source>
        <dbReference type="ARBA" id="ARBA00022596"/>
    </source>
</evidence>
<dbReference type="PANTHER" id="PTHR23418:SF5">
    <property type="entry name" value="ACIREDUCTONE DIOXYGENASE (FE(2+)-REQUIRING)"/>
    <property type="match status" value="1"/>
</dbReference>
<reference evidence="12" key="3">
    <citation type="submission" date="2013-03" db="EMBL/GenBank/DDBJ databases">
        <authorList>
            <person name="Motta M.C.M."/>
            <person name="Martins A.C.A."/>
            <person name="Preta C.M.C.C."/>
            <person name="Silva R."/>
            <person name="de Souza S.S."/>
            <person name="Klein C.C."/>
            <person name="de Almeida L.G.P."/>
            <person name="Cunha O.L."/>
            <person name="Colabardini A.C."/>
            <person name="Lima B.A."/>
            <person name="Machado C.R."/>
            <person name="Soares C.M.A."/>
            <person name="de Menezes C.B.A."/>
            <person name="Bartolomeu D.C."/>
            <person name="Grisard E.C."/>
            <person name="Fantinatti-Garboggini F."/>
            <person name="Rodrigues-Luiz G.F."/>
            <person name="Wagner G."/>
            <person name="Goldman G.H."/>
            <person name="Fietto J.L.R."/>
            <person name="Ciapina L.P."/>
            <person name="Brocchi M."/>
            <person name="Elias M.C."/>
            <person name="Goldman M.H.S."/>
            <person name="Sagot M.-F."/>
            <person name="Pereira M."/>
            <person name="Stoco P.H."/>
            <person name="Teixeira S.M.R."/>
            <person name="de Mendonca-Neto R.P."/>
            <person name="Maciel T.E.F."/>
            <person name="Mendes T.A.O."/>
            <person name="Urmenyi T.P."/>
            <person name="Teixeira M.M.G."/>
            <person name="de Camargo E.F.P."/>
            <person name="de Sousa W."/>
            <person name="Schenkman S."/>
            <person name="de Vasconcelos A.T.R."/>
        </authorList>
    </citation>
    <scope>NUCLEOTIDE SEQUENCE</scope>
</reference>
<keyword evidence="7" id="KW-0408">Iron</keyword>
<keyword evidence="1" id="KW-0963">Cytoplasm</keyword>
<evidence type="ECO:0000256" key="8">
    <source>
        <dbReference type="ARBA" id="ARBA00023167"/>
    </source>
</evidence>
<dbReference type="InterPro" id="IPR011051">
    <property type="entry name" value="RmlC_Cupin_sf"/>
</dbReference>
<keyword evidence="8" id="KW-0486">Methionine biosynthesis</keyword>
<dbReference type="Proteomes" id="UP000015354">
    <property type="component" value="Unassembled WGS sequence"/>
</dbReference>